<keyword evidence="2" id="KW-1185">Reference proteome</keyword>
<dbReference type="OrthoDB" id="6538021at2759"/>
<comment type="caution">
    <text evidence="1">The sequence shown here is derived from an EMBL/GenBank/DDBJ whole genome shotgun (WGS) entry which is preliminary data.</text>
</comment>
<sequence length="151" mass="17118">MSFFSKTRIVDIVYPHPADDSRPLFYVVDPVHLLKCVMNNWLNQKNPGTCIFFPEFPGTSSLVQVNGASFKALRDLHASEQHSVSKFGYGLSYKALHPSNIERQNVKLVLKVFSSFVVEALKIHGNELSLNYAIGTAQFIDLILTWWQLSM</sequence>
<proteinExistence type="predicted"/>
<protein>
    <recommendedName>
        <fullName evidence="3">Transposable element P transposase</fullName>
    </recommendedName>
</protein>
<dbReference type="VEuPathDB" id="VectorBase:HLOH_056902"/>
<evidence type="ECO:0000313" key="1">
    <source>
        <dbReference type="EMBL" id="KAH9383460.1"/>
    </source>
</evidence>
<dbReference type="EMBL" id="JABSTR010001132">
    <property type="protein sequence ID" value="KAH9383460.1"/>
    <property type="molecule type" value="Genomic_DNA"/>
</dbReference>
<reference evidence="1 2" key="1">
    <citation type="journal article" date="2020" name="Cell">
        <title>Large-Scale Comparative Analyses of Tick Genomes Elucidate Their Genetic Diversity and Vector Capacities.</title>
        <authorList>
            <consortium name="Tick Genome and Microbiome Consortium (TIGMIC)"/>
            <person name="Jia N."/>
            <person name="Wang J."/>
            <person name="Shi W."/>
            <person name="Du L."/>
            <person name="Sun Y."/>
            <person name="Zhan W."/>
            <person name="Jiang J.F."/>
            <person name="Wang Q."/>
            <person name="Zhang B."/>
            <person name="Ji P."/>
            <person name="Bell-Sakyi L."/>
            <person name="Cui X.M."/>
            <person name="Yuan T.T."/>
            <person name="Jiang B.G."/>
            <person name="Yang W.F."/>
            <person name="Lam T.T."/>
            <person name="Chang Q.C."/>
            <person name="Ding S.J."/>
            <person name="Wang X.J."/>
            <person name="Zhu J.G."/>
            <person name="Ruan X.D."/>
            <person name="Zhao L."/>
            <person name="Wei J.T."/>
            <person name="Ye R.Z."/>
            <person name="Que T.C."/>
            <person name="Du C.H."/>
            <person name="Zhou Y.H."/>
            <person name="Cheng J.X."/>
            <person name="Dai P.F."/>
            <person name="Guo W.B."/>
            <person name="Han X.H."/>
            <person name="Huang E.J."/>
            <person name="Li L.F."/>
            <person name="Wei W."/>
            <person name="Gao Y.C."/>
            <person name="Liu J.Z."/>
            <person name="Shao H.Z."/>
            <person name="Wang X."/>
            <person name="Wang C.C."/>
            <person name="Yang T.C."/>
            <person name="Huo Q.B."/>
            <person name="Li W."/>
            <person name="Chen H.Y."/>
            <person name="Chen S.E."/>
            <person name="Zhou L.G."/>
            <person name="Ni X.B."/>
            <person name="Tian J.H."/>
            <person name="Sheng Y."/>
            <person name="Liu T."/>
            <person name="Pan Y.S."/>
            <person name="Xia L.Y."/>
            <person name="Li J."/>
            <person name="Zhao F."/>
            <person name="Cao W.C."/>
        </authorList>
    </citation>
    <scope>NUCLEOTIDE SEQUENCE [LARGE SCALE GENOMIC DNA]</scope>
    <source>
        <strain evidence="1">HaeL-2018</strain>
    </source>
</reference>
<evidence type="ECO:0000313" key="2">
    <source>
        <dbReference type="Proteomes" id="UP000821853"/>
    </source>
</evidence>
<name>A0A9J6H873_HAELO</name>
<dbReference type="OMA" id="FLICIRD"/>
<organism evidence="1 2">
    <name type="scientific">Haemaphysalis longicornis</name>
    <name type="common">Bush tick</name>
    <dbReference type="NCBI Taxonomy" id="44386"/>
    <lineage>
        <taxon>Eukaryota</taxon>
        <taxon>Metazoa</taxon>
        <taxon>Ecdysozoa</taxon>
        <taxon>Arthropoda</taxon>
        <taxon>Chelicerata</taxon>
        <taxon>Arachnida</taxon>
        <taxon>Acari</taxon>
        <taxon>Parasitiformes</taxon>
        <taxon>Ixodida</taxon>
        <taxon>Ixodoidea</taxon>
        <taxon>Ixodidae</taxon>
        <taxon>Haemaphysalinae</taxon>
        <taxon>Haemaphysalis</taxon>
    </lineage>
</organism>
<gene>
    <name evidence="1" type="ORF">HPB48_024969</name>
</gene>
<evidence type="ECO:0008006" key="3">
    <source>
        <dbReference type="Google" id="ProtNLM"/>
    </source>
</evidence>
<dbReference type="AlphaFoldDB" id="A0A9J6H873"/>
<dbReference type="Proteomes" id="UP000821853">
    <property type="component" value="Unassembled WGS sequence"/>
</dbReference>
<accession>A0A9J6H873</accession>